<dbReference type="EMBL" id="GFDF01011674">
    <property type="protein sequence ID" value="JAV02410.1"/>
    <property type="molecule type" value="Transcribed_RNA"/>
</dbReference>
<reference evidence="1" key="1">
    <citation type="submission" date="2016-12" db="EMBL/GenBank/DDBJ databases">
        <title>An insight into the sialome and mialome of the sand fly, Nyssomyia neivai.</title>
        <authorList>
            <person name="Sebastian V."/>
            <person name="Goulart T.M."/>
            <person name="Oliveira W."/>
            <person name="Calvo E."/>
            <person name="Oliveira L.F."/>
            <person name="Pinto M.C."/>
            <person name="Rosselino A.M."/>
            <person name="Ribeiro J.M."/>
        </authorList>
    </citation>
    <scope>NUCLEOTIDE SEQUENCE</scope>
</reference>
<evidence type="ECO:0000313" key="1">
    <source>
        <dbReference type="EMBL" id="JAV02410.1"/>
    </source>
</evidence>
<protein>
    <submittedName>
        <fullName evidence="1">Uncharacterized protein</fullName>
    </submittedName>
</protein>
<sequence>MYLRQSEIRCFAACTCRKTFNLSNGAVHVLETAPAMPPAAKCLHHMPVCISLCVKSSGTLRSSPMSRYRSRRSFRNM</sequence>
<accession>A0A1L8D7U3</accession>
<name>A0A1L8D7U3_9DIPT</name>
<proteinExistence type="predicted"/>
<dbReference type="AlphaFoldDB" id="A0A1L8D7U3"/>
<organism evidence="1">
    <name type="scientific">Nyssomyia neivai</name>
    <dbReference type="NCBI Taxonomy" id="330878"/>
    <lineage>
        <taxon>Eukaryota</taxon>
        <taxon>Metazoa</taxon>
        <taxon>Ecdysozoa</taxon>
        <taxon>Arthropoda</taxon>
        <taxon>Hexapoda</taxon>
        <taxon>Insecta</taxon>
        <taxon>Pterygota</taxon>
        <taxon>Neoptera</taxon>
        <taxon>Endopterygota</taxon>
        <taxon>Diptera</taxon>
        <taxon>Nematocera</taxon>
        <taxon>Psychodoidea</taxon>
        <taxon>Psychodidae</taxon>
        <taxon>Nyssomyia</taxon>
    </lineage>
</organism>